<dbReference type="NCBIfam" id="TIGR02436">
    <property type="entry name" value="four helix bundle protein"/>
    <property type="match status" value="1"/>
</dbReference>
<dbReference type="PANTHER" id="PTHR38471">
    <property type="entry name" value="FOUR HELIX BUNDLE PROTEIN"/>
    <property type="match status" value="1"/>
</dbReference>
<evidence type="ECO:0000313" key="2">
    <source>
        <dbReference type="Proteomes" id="UP000002215"/>
    </source>
</evidence>
<organism evidence="1 2">
    <name type="scientific">Chitinophaga pinensis (strain ATCC 43595 / DSM 2588 / LMG 13176 / NBRC 15968 / NCIMB 11800 / UQM 2034)</name>
    <dbReference type="NCBI Taxonomy" id="485918"/>
    <lineage>
        <taxon>Bacteria</taxon>
        <taxon>Pseudomonadati</taxon>
        <taxon>Bacteroidota</taxon>
        <taxon>Chitinophagia</taxon>
        <taxon>Chitinophagales</taxon>
        <taxon>Chitinophagaceae</taxon>
        <taxon>Chitinophaga</taxon>
    </lineage>
</organism>
<reference evidence="2" key="1">
    <citation type="submission" date="2009-08" db="EMBL/GenBank/DDBJ databases">
        <title>The complete genome of Chitinophaga pinensis DSM 2588.</title>
        <authorList>
            <consortium name="US DOE Joint Genome Institute (JGI-PGF)"/>
            <person name="Lucas S."/>
            <person name="Copeland A."/>
            <person name="Lapidus A."/>
            <person name="Glavina del Rio T."/>
            <person name="Dalin E."/>
            <person name="Tice H."/>
            <person name="Bruce D."/>
            <person name="Goodwin L."/>
            <person name="Pitluck S."/>
            <person name="Kyrpides N."/>
            <person name="Mavromatis K."/>
            <person name="Ivanova N."/>
            <person name="Mikhailova N."/>
            <person name="Sims D."/>
            <person name="Meinche L."/>
            <person name="Brettin T."/>
            <person name="Detter J.C."/>
            <person name="Han C."/>
            <person name="Larimer F."/>
            <person name="Land M."/>
            <person name="Hauser L."/>
            <person name="Markowitz V."/>
            <person name="Cheng J.-F."/>
            <person name="Hugenholtz P."/>
            <person name="Woyke T."/>
            <person name="Wu D."/>
            <person name="Spring S."/>
            <person name="Klenk H.-P."/>
            <person name="Eisen J.A."/>
        </authorList>
    </citation>
    <scope>NUCLEOTIDE SEQUENCE [LARGE SCALE GENOMIC DNA]</scope>
    <source>
        <strain evidence="2">ATCC 43595 / DSM 2588 / LMG 13176 / NBRC 15968 / NCIMB 11800 / UQM 2034</strain>
    </source>
</reference>
<dbReference type="PANTHER" id="PTHR38471:SF2">
    <property type="entry name" value="FOUR HELIX BUNDLE PROTEIN"/>
    <property type="match status" value="1"/>
</dbReference>
<dbReference type="KEGG" id="cpi:Cpin_3673"/>
<dbReference type="PIRSF" id="PIRSF035652">
    <property type="entry name" value="CHP02436"/>
    <property type="match status" value="1"/>
</dbReference>
<dbReference type="InterPro" id="IPR036583">
    <property type="entry name" value="23S_rRNA_IVS_sf"/>
</dbReference>
<sequence length="125" mass="14255">MKRENVLQEKSYAFSLRILKLSKHLRNNGEYPLANQIMRSGTSIGANIEEALGGSSYRDFCSKLQIAYKEARETKYWLRLLKDGEILDKKLSYSLLADCEEILRLIVSILNTVKQNLQKKSAANG</sequence>
<proteinExistence type="predicted"/>
<dbReference type="SUPFAM" id="SSF158446">
    <property type="entry name" value="IVS-encoded protein-like"/>
    <property type="match status" value="1"/>
</dbReference>
<name>A0A979G5K8_CHIPD</name>
<dbReference type="AlphaFoldDB" id="A0A979G5K8"/>
<evidence type="ECO:0008006" key="3">
    <source>
        <dbReference type="Google" id="ProtNLM"/>
    </source>
</evidence>
<dbReference type="OrthoDB" id="285993at2"/>
<reference evidence="1 2" key="2">
    <citation type="journal article" date="2010" name="Stand. Genomic Sci.">
        <title>Complete genome sequence of Chitinophaga pinensis type strain (UQM 2034).</title>
        <authorList>
            <person name="Glavina Del Rio T."/>
            <person name="Abt B."/>
            <person name="Spring S."/>
            <person name="Lapidus A."/>
            <person name="Nolan M."/>
            <person name="Tice H."/>
            <person name="Copeland A."/>
            <person name="Cheng J.F."/>
            <person name="Chen F."/>
            <person name="Bruce D."/>
            <person name="Goodwin L."/>
            <person name="Pitluck S."/>
            <person name="Ivanova N."/>
            <person name="Mavromatis K."/>
            <person name="Mikhailova N."/>
            <person name="Pati A."/>
            <person name="Chen A."/>
            <person name="Palaniappan K."/>
            <person name="Land M."/>
            <person name="Hauser L."/>
            <person name="Chang Y.J."/>
            <person name="Jeffries C.D."/>
            <person name="Chain P."/>
            <person name="Saunders E."/>
            <person name="Detter J.C."/>
            <person name="Brettin T."/>
            <person name="Rohde M."/>
            <person name="Goker M."/>
            <person name="Bristow J."/>
            <person name="Eisen J.A."/>
            <person name="Markowitz V."/>
            <person name="Hugenholtz P."/>
            <person name="Kyrpides N.C."/>
            <person name="Klenk H.P."/>
            <person name="Lucas S."/>
        </authorList>
    </citation>
    <scope>NUCLEOTIDE SEQUENCE [LARGE SCALE GENOMIC DNA]</scope>
    <source>
        <strain evidence="2">ATCC 43595 / DSM 2588 / LMG 13176 / NBRC 15968 / NCIMB 11800 / UQM 2034</strain>
    </source>
</reference>
<dbReference type="Proteomes" id="UP000002215">
    <property type="component" value="Chromosome"/>
</dbReference>
<accession>A0A979G5K8</accession>
<dbReference type="Gene3D" id="1.20.1440.60">
    <property type="entry name" value="23S rRNA-intervening sequence"/>
    <property type="match status" value="1"/>
</dbReference>
<dbReference type="InterPro" id="IPR012657">
    <property type="entry name" value="23S_rRNA-intervening_sequence"/>
</dbReference>
<gene>
    <name evidence="1" type="ordered locus">Cpin_3673</name>
</gene>
<dbReference type="Pfam" id="PF05635">
    <property type="entry name" value="23S_rRNA_IVP"/>
    <property type="match status" value="1"/>
</dbReference>
<protein>
    <recommendedName>
        <fullName evidence="3">Four helix bundle protein</fullName>
    </recommendedName>
</protein>
<evidence type="ECO:0000313" key="1">
    <source>
        <dbReference type="EMBL" id="ACU61135.1"/>
    </source>
</evidence>
<dbReference type="EMBL" id="CP001699">
    <property type="protein sequence ID" value="ACU61135.1"/>
    <property type="molecule type" value="Genomic_DNA"/>
</dbReference>
<dbReference type="RefSeq" id="WP_012791308.1">
    <property type="nucleotide sequence ID" value="NC_013132.1"/>
</dbReference>